<accession>A0A2K8SEY7</accession>
<sequence length="102" mass="10887">MKNFIAKLNIVFLADVPDFKPITDYIWGYGLAAVTAVCSLISLFLVFVLVKIGFRIAKASSDGDVEGRSAAIRDIIWASIGAALVFSATIAAGVFSAIFLKN</sequence>
<dbReference type="Proteomes" id="UP000231823">
    <property type="component" value="Chromosome"/>
</dbReference>
<feature type="transmembrane region" description="Helical" evidence="1">
    <location>
        <begin position="75"/>
        <end position="100"/>
    </location>
</feature>
<keyword evidence="1" id="KW-0812">Transmembrane</keyword>
<evidence type="ECO:0000256" key="1">
    <source>
        <dbReference type="SAM" id="Phobius"/>
    </source>
</evidence>
<keyword evidence="3" id="KW-1185">Reference proteome</keyword>
<dbReference type="KEGG" id="sfz:SFLOR_v1c09560"/>
<protein>
    <submittedName>
        <fullName evidence="2">Uncharacterized protein</fullName>
    </submittedName>
</protein>
<name>A0A2K8SEY7_9MOLU</name>
<reference evidence="2 3" key="1">
    <citation type="submission" date="2017-12" db="EMBL/GenBank/DDBJ databases">
        <title>Complete genome sequence of Spiroplasma floricola 23-6 (ATCC 29989).</title>
        <authorList>
            <person name="Tsai Y.-M."/>
            <person name="Wu P.-S."/>
            <person name="Lo W.-S."/>
            <person name="Kuo C.-H."/>
        </authorList>
    </citation>
    <scope>NUCLEOTIDE SEQUENCE [LARGE SCALE GENOMIC DNA]</scope>
    <source>
        <strain evidence="2 3">23-6</strain>
    </source>
</reference>
<dbReference type="OrthoDB" id="9956724at2"/>
<keyword evidence="1" id="KW-0472">Membrane</keyword>
<keyword evidence="1" id="KW-1133">Transmembrane helix</keyword>
<dbReference type="EMBL" id="CP025057">
    <property type="protein sequence ID" value="AUB32004.1"/>
    <property type="molecule type" value="Genomic_DNA"/>
</dbReference>
<dbReference type="InterPro" id="IPR043993">
    <property type="entry name" value="T4SS_pilin"/>
</dbReference>
<feature type="transmembrane region" description="Helical" evidence="1">
    <location>
        <begin position="26"/>
        <end position="54"/>
    </location>
</feature>
<evidence type="ECO:0000313" key="2">
    <source>
        <dbReference type="EMBL" id="AUB32004.1"/>
    </source>
</evidence>
<organism evidence="2 3">
    <name type="scientific">Spiroplasma floricola 23-6</name>
    <dbReference type="NCBI Taxonomy" id="1336749"/>
    <lineage>
        <taxon>Bacteria</taxon>
        <taxon>Bacillati</taxon>
        <taxon>Mycoplasmatota</taxon>
        <taxon>Mollicutes</taxon>
        <taxon>Entomoplasmatales</taxon>
        <taxon>Spiroplasmataceae</taxon>
        <taxon>Spiroplasma</taxon>
    </lineage>
</organism>
<dbReference type="AlphaFoldDB" id="A0A2K8SEY7"/>
<dbReference type="Pfam" id="PF18895">
    <property type="entry name" value="T4SS_pilin"/>
    <property type="match status" value="1"/>
</dbReference>
<proteinExistence type="predicted"/>
<evidence type="ECO:0000313" key="3">
    <source>
        <dbReference type="Proteomes" id="UP000231823"/>
    </source>
</evidence>
<dbReference type="RefSeq" id="WP_100916958.1">
    <property type="nucleotide sequence ID" value="NZ_CP025057.1"/>
</dbReference>
<gene>
    <name evidence="2" type="ORF">SFLOR_v1c09560</name>
</gene>